<organism evidence="2 3">
    <name type="scientific">Marinactinospora rubrisoli</name>
    <dbReference type="NCBI Taxonomy" id="2715399"/>
    <lineage>
        <taxon>Bacteria</taxon>
        <taxon>Bacillati</taxon>
        <taxon>Actinomycetota</taxon>
        <taxon>Actinomycetes</taxon>
        <taxon>Streptosporangiales</taxon>
        <taxon>Nocardiopsidaceae</taxon>
        <taxon>Marinactinospora</taxon>
    </lineage>
</organism>
<dbReference type="EMBL" id="JBHTBH010000012">
    <property type="protein sequence ID" value="MFC7330565.1"/>
    <property type="molecule type" value="Genomic_DNA"/>
</dbReference>
<evidence type="ECO:0000256" key="1">
    <source>
        <dbReference type="SAM" id="MobiDB-lite"/>
    </source>
</evidence>
<dbReference type="RefSeq" id="WP_379873202.1">
    <property type="nucleotide sequence ID" value="NZ_JBHTBH010000012.1"/>
</dbReference>
<evidence type="ECO:0000313" key="2">
    <source>
        <dbReference type="EMBL" id="MFC7330565.1"/>
    </source>
</evidence>
<feature type="region of interest" description="Disordered" evidence="1">
    <location>
        <begin position="167"/>
        <end position="192"/>
    </location>
</feature>
<sequence>MIDFRYHLVSIVAIFLALTVGIVLGTTMLQDPLLNTLQSETSDLREQSEELRAQKDIADQINAGDDQLIGAFADEMLADQLNEARVVIVETPGVDDEMRAGLTARIEQAGGTVPGRLSLTDRFLDPEQSAFVTELTDQLAEGVELPRGNAYERAGAELAQALIAADPEAEDAEPADDERPGDGDEESEREPALDPEAVLAGFAEGGLLTQQGEPAQRADIVLVLAPAEPFAAAADGQAQGQEDDTAATGNAAVLALTRAFDAEAGGAVLAGGTSAVDAGGLLAQARAEEVGFTTVDTAGSTSGDVVTVLALAITLQGRSGHYGIGEGVDNYLPDPLPQPRPNDSQESGRDSGADTDADSE</sequence>
<feature type="region of interest" description="Disordered" evidence="1">
    <location>
        <begin position="326"/>
        <end position="360"/>
    </location>
</feature>
<dbReference type="InterPro" id="IPR021522">
    <property type="entry name" value="MctB"/>
</dbReference>
<dbReference type="Pfam" id="PF11382">
    <property type="entry name" value="MctB"/>
    <property type="match status" value="1"/>
</dbReference>
<feature type="compositionally biased region" description="Acidic residues" evidence="1">
    <location>
        <begin position="167"/>
        <end position="176"/>
    </location>
</feature>
<keyword evidence="3" id="KW-1185">Reference proteome</keyword>
<comment type="caution">
    <text evidence="2">The sequence shown here is derived from an EMBL/GenBank/DDBJ whole genome shotgun (WGS) entry which is preliminary data.</text>
</comment>
<proteinExistence type="predicted"/>
<evidence type="ECO:0000313" key="3">
    <source>
        <dbReference type="Proteomes" id="UP001596540"/>
    </source>
</evidence>
<gene>
    <name evidence="2" type="ORF">ACFQRF_22810</name>
</gene>
<reference evidence="3" key="1">
    <citation type="journal article" date="2019" name="Int. J. Syst. Evol. Microbiol.">
        <title>The Global Catalogue of Microorganisms (GCM) 10K type strain sequencing project: providing services to taxonomists for standard genome sequencing and annotation.</title>
        <authorList>
            <consortium name="The Broad Institute Genomics Platform"/>
            <consortium name="The Broad Institute Genome Sequencing Center for Infectious Disease"/>
            <person name="Wu L."/>
            <person name="Ma J."/>
        </authorList>
    </citation>
    <scope>NUCLEOTIDE SEQUENCE [LARGE SCALE GENOMIC DNA]</scope>
    <source>
        <strain evidence="3">CGMCC 4.7382</strain>
    </source>
</reference>
<protein>
    <submittedName>
        <fullName evidence="2">Copper transporter</fullName>
    </submittedName>
</protein>
<dbReference type="Proteomes" id="UP001596540">
    <property type="component" value="Unassembled WGS sequence"/>
</dbReference>
<name>A0ABW2KMF6_9ACTN</name>
<accession>A0ABW2KMF6</accession>